<dbReference type="InterPro" id="IPR011856">
    <property type="entry name" value="tRNA_endonuc-like_dom_sf"/>
</dbReference>
<evidence type="ECO:0000313" key="4">
    <source>
        <dbReference type="Proteomes" id="UP000075737"/>
    </source>
</evidence>
<dbReference type="Gene3D" id="3.40.1350.10">
    <property type="match status" value="1"/>
</dbReference>
<accession>A0A161PVB5</accession>
<dbReference type="Proteomes" id="UP000075737">
    <property type="component" value="Unassembled WGS sequence"/>
</dbReference>
<dbReference type="HAMAP" id="MF_00048">
    <property type="entry name" value="UPF0102"/>
    <property type="match status" value="1"/>
</dbReference>
<reference evidence="3 4" key="1">
    <citation type="submission" date="2015-12" db="EMBL/GenBank/DDBJ databases">
        <title>Draft genome of Thermovenabulum gondwanense isolated from a red thermophilic microbial mat colonisisng an outflow channel of a bore well.</title>
        <authorList>
            <person name="Patel B.K."/>
        </authorList>
    </citation>
    <scope>NUCLEOTIDE SEQUENCE [LARGE SCALE GENOMIC DNA]</scope>
    <source>
        <strain evidence="3 4">R270</strain>
    </source>
</reference>
<dbReference type="EMBL" id="LOHZ01000025">
    <property type="protein sequence ID" value="KYO66826.1"/>
    <property type="molecule type" value="Genomic_DNA"/>
</dbReference>
<protein>
    <recommendedName>
        <fullName evidence="2">UPF0102 protein ATZ99_10710</fullName>
    </recommendedName>
</protein>
<keyword evidence="4" id="KW-1185">Reference proteome</keyword>
<dbReference type="STRING" id="520767.ATZ99_10710"/>
<dbReference type="CDD" id="cd20736">
    <property type="entry name" value="PoNe_Nuclease"/>
    <property type="match status" value="1"/>
</dbReference>
<comment type="similarity">
    <text evidence="1 2">Belongs to the UPF0102 family.</text>
</comment>
<gene>
    <name evidence="3" type="ORF">ATZ99_10710</name>
</gene>
<dbReference type="InterPro" id="IPR003509">
    <property type="entry name" value="UPF0102_YraN-like"/>
</dbReference>
<dbReference type="GO" id="GO:0003676">
    <property type="term" value="F:nucleic acid binding"/>
    <property type="evidence" value="ECO:0007669"/>
    <property type="project" value="InterPro"/>
</dbReference>
<evidence type="ECO:0000256" key="2">
    <source>
        <dbReference type="HAMAP-Rule" id="MF_00048"/>
    </source>
</evidence>
<name>A0A161PVB5_9FIRM</name>
<dbReference type="RefSeq" id="WP_083947361.1">
    <property type="nucleotide sequence ID" value="NZ_LOHZ01000025.1"/>
</dbReference>
<sequence>MDNKILGKAGEDYAKKYLISRNFTILATNYRCKFGEIDIVAKDKENNIVFFEVKARNSDNFGRGFESVDFFKQQKIRKTALIFLGENKQYFNSIRFDVIDILVSKGKTLDLLHFENAF</sequence>
<dbReference type="OrthoDB" id="9802516at2"/>
<dbReference type="InterPro" id="IPR011335">
    <property type="entry name" value="Restrct_endonuc-II-like"/>
</dbReference>
<dbReference type="PANTHER" id="PTHR34039">
    <property type="entry name" value="UPF0102 PROTEIN YRAN"/>
    <property type="match status" value="1"/>
</dbReference>
<proteinExistence type="inferred from homology"/>
<dbReference type="Pfam" id="PF02021">
    <property type="entry name" value="UPF0102"/>
    <property type="match status" value="1"/>
</dbReference>
<dbReference type="PANTHER" id="PTHR34039:SF1">
    <property type="entry name" value="UPF0102 PROTEIN YRAN"/>
    <property type="match status" value="1"/>
</dbReference>
<evidence type="ECO:0000313" key="3">
    <source>
        <dbReference type="EMBL" id="KYO66826.1"/>
    </source>
</evidence>
<comment type="caution">
    <text evidence="3">The sequence shown here is derived from an EMBL/GenBank/DDBJ whole genome shotgun (WGS) entry which is preliminary data.</text>
</comment>
<organism evidence="3 4">
    <name type="scientific">Thermovenabulum gondwanense</name>
    <dbReference type="NCBI Taxonomy" id="520767"/>
    <lineage>
        <taxon>Bacteria</taxon>
        <taxon>Bacillati</taxon>
        <taxon>Bacillota</taxon>
        <taxon>Clostridia</taxon>
        <taxon>Thermosediminibacterales</taxon>
        <taxon>Thermosediminibacteraceae</taxon>
        <taxon>Thermovenabulum</taxon>
    </lineage>
</organism>
<dbReference type="AlphaFoldDB" id="A0A161PVB5"/>
<dbReference type="NCBIfam" id="NF009150">
    <property type="entry name" value="PRK12497.1-3"/>
    <property type="match status" value="1"/>
</dbReference>
<dbReference type="NCBIfam" id="NF009154">
    <property type="entry name" value="PRK12497.3-3"/>
    <property type="match status" value="1"/>
</dbReference>
<dbReference type="SUPFAM" id="SSF52980">
    <property type="entry name" value="Restriction endonuclease-like"/>
    <property type="match status" value="1"/>
</dbReference>
<dbReference type="NCBIfam" id="TIGR00252">
    <property type="entry name" value="YraN family protein"/>
    <property type="match status" value="1"/>
</dbReference>
<evidence type="ECO:0000256" key="1">
    <source>
        <dbReference type="ARBA" id="ARBA00006738"/>
    </source>
</evidence>